<dbReference type="Pfam" id="PF00881">
    <property type="entry name" value="Nitroreductase"/>
    <property type="match status" value="1"/>
</dbReference>
<organism evidence="4 5">
    <name type="scientific">Streptomyces clavuligerus</name>
    <dbReference type="NCBI Taxonomy" id="1901"/>
    <lineage>
        <taxon>Bacteria</taxon>
        <taxon>Bacillati</taxon>
        <taxon>Actinomycetota</taxon>
        <taxon>Actinomycetes</taxon>
        <taxon>Kitasatosporales</taxon>
        <taxon>Streptomycetaceae</taxon>
        <taxon>Streptomyces</taxon>
    </lineage>
</organism>
<dbReference type="InterPro" id="IPR029479">
    <property type="entry name" value="Nitroreductase"/>
</dbReference>
<feature type="domain" description="Nitroreductase" evidence="2">
    <location>
        <begin position="336"/>
        <end position="517"/>
    </location>
</feature>
<dbReference type="InterPro" id="IPR000415">
    <property type="entry name" value="Nitroreductase-like"/>
</dbReference>
<protein>
    <submittedName>
        <fullName evidence="4">Goadsporin biosynthetic protein</fullName>
    </submittedName>
</protein>
<dbReference type="CDD" id="cd02142">
    <property type="entry name" value="McbC_SagB-like_oxidoreductase"/>
    <property type="match status" value="1"/>
</dbReference>
<feature type="region of interest" description="Disordered" evidence="1">
    <location>
        <begin position="226"/>
        <end position="245"/>
    </location>
</feature>
<evidence type="ECO:0000313" key="4">
    <source>
        <dbReference type="EMBL" id="EFG05550.1"/>
    </source>
</evidence>
<accession>E2Q9D0</accession>
<dbReference type="InterPro" id="IPR020051">
    <property type="entry name" value="SagB-type_dehydrogenase"/>
</dbReference>
<keyword evidence="5" id="KW-1185">Reference proteome</keyword>
<dbReference type="PANTHER" id="PTHR43745:SF2">
    <property type="entry name" value="NITROREDUCTASE MJ1384-RELATED"/>
    <property type="match status" value="1"/>
</dbReference>
<dbReference type="Pfam" id="PF22767">
    <property type="entry name" value="ThcOx"/>
    <property type="match status" value="1"/>
</dbReference>
<dbReference type="PANTHER" id="PTHR43745">
    <property type="entry name" value="NITROREDUCTASE MJ1384-RELATED"/>
    <property type="match status" value="1"/>
</dbReference>
<evidence type="ECO:0000256" key="1">
    <source>
        <dbReference type="SAM" id="MobiDB-lite"/>
    </source>
</evidence>
<name>E2Q9D0_STRCL</name>
<evidence type="ECO:0000313" key="5">
    <source>
        <dbReference type="Proteomes" id="UP000002357"/>
    </source>
</evidence>
<dbReference type="EMBL" id="CM000913">
    <property type="protein sequence ID" value="EFG05550.1"/>
    <property type="molecule type" value="Genomic_DNA"/>
</dbReference>
<dbReference type="GO" id="GO:0016491">
    <property type="term" value="F:oxidoreductase activity"/>
    <property type="evidence" value="ECO:0007669"/>
    <property type="project" value="InterPro"/>
</dbReference>
<dbReference type="RefSeq" id="WP_003959549.1">
    <property type="nucleotide sequence ID" value="NZ_CM000913.1"/>
</dbReference>
<sequence>MPVERSSEAPPTVRRGGRRSLSLWALREDVLVETGCPSGSIVLSGRWGEVRLRHALPTVREALRRMSLGPISLANVVADTMASVSPVEREPDGAPIEDSLSEILMVLQRLQHLVVRSLSLDSPDHLLMSVVPISQSARFAPAAVSAAHPIRLSHFAFLRSEGKGFVLESPTSLHRVVLHCPEAAWVIGMLGRPVTSAEIAEAVPLPVEATMEIIAHLVATGMAVPAEPPSGGRAELDAAGGSDRPHRCELPEAPAPDFAEDRDPALASWSAIDLLFHTRSTLGRHDADFGATYPLADRMAPAPAVKPLPDGPRIFLDRPSLTDVPAADPPLTTVLEERRSMRSFGSSRLTAATLGEFLYRALRVRSLHENPGNGHEGPFTDRPYPSGGRAYELEFYLAVRDCAGIPSGVHYYAPLEHCLVRMDDADSGAAMEELFDEARVAAGLTDPPSVVMTITSRIHRLTWKYSGLAYALTLKHVGAVTQNLYLIGTAMGLASCALGSGDIDLAARATGLDWRIEPSVGGFVLGTYPDKPEHTAASAREIHQANSRTGSEVRSLYIN</sequence>
<feature type="domain" description="Cyanobactin oxidase ThcOx second" evidence="3">
    <location>
        <begin position="150"/>
        <end position="286"/>
    </location>
</feature>
<evidence type="ECO:0000259" key="3">
    <source>
        <dbReference type="Pfam" id="PF22767"/>
    </source>
</evidence>
<dbReference type="SUPFAM" id="SSF55469">
    <property type="entry name" value="FMN-dependent nitroreductase-like"/>
    <property type="match status" value="1"/>
</dbReference>
<dbReference type="GeneID" id="93732838"/>
<dbReference type="InterPro" id="IPR054488">
    <property type="entry name" value="ThcOx_dom2"/>
</dbReference>
<dbReference type="eggNOG" id="COG0778">
    <property type="taxonomic scope" value="Bacteria"/>
</dbReference>
<gene>
    <name evidence="4" type="ORF">SCLAV_0474</name>
</gene>
<dbReference type="InterPro" id="IPR052544">
    <property type="entry name" value="Bacteriocin_Proc_Enz"/>
</dbReference>
<dbReference type="Proteomes" id="UP000002357">
    <property type="component" value="Chromosome"/>
</dbReference>
<dbReference type="OrthoDB" id="3723182at2"/>
<reference evidence="4 5" key="1">
    <citation type="journal article" date="2010" name="Genome Biol. Evol.">
        <title>The sequence of a 1.8-mb bacterial linear plasmid reveals a rich evolutionary reservoir of secondary metabolic pathways.</title>
        <authorList>
            <person name="Medema M.H."/>
            <person name="Trefzer A."/>
            <person name="Kovalchuk A."/>
            <person name="van den Berg M."/>
            <person name="Mueller U."/>
            <person name="Heijne W."/>
            <person name="Wu L."/>
            <person name="Alam M.T."/>
            <person name="Ronning C.M."/>
            <person name="Nierman W.C."/>
            <person name="Bovenberg R.A.L."/>
            <person name="Breitling R."/>
            <person name="Takano E."/>
        </authorList>
    </citation>
    <scope>NUCLEOTIDE SEQUENCE [LARGE SCALE GENOMIC DNA]</scope>
    <source>
        <strain evidence="5">ATCC 27064 / DSM 738 / JCM 4710 / NBRC 13307 / NCIMB 12785 / NRRL 3585 / VKM Ac-602</strain>
    </source>
</reference>
<dbReference type="KEGG" id="sclf:BB341_25500"/>
<dbReference type="NCBIfam" id="TIGR03605">
    <property type="entry name" value="antibiot_sagB"/>
    <property type="match status" value="1"/>
</dbReference>
<evidence type="ECO:0000259" key="2">
    <source>
        <dbReference type="Pfam" id="PF00881"/>
    </source>
</evidence>
<dbReference type="Gene3D" id="3.40.109.10">
    <property type="entry name" value="NADH Oxidase"/>
    <property type="match status" value="1"/>
</dbReference>
<dbReference type="AlphaFoldDB" id="E2Q9D0"/>
<proteinExistence type="predicted"/>
<dbReference type="STRING" id="1901.BB341_25500"/>